<evidence type="ECO:0000313" key="3">
    <source>
        <dbReference type="EMBL" id="RLV76484.1"/>
    </source>
</evidence>
<evidence type="ECO:0000313" key="2">
    <source>
        <dbReference type="EMBL" id="RLV76482.1"/>
    </source>
</evidence>
<name>A0A3L8R9X5_CHLGU</name>
<feature type="region of interest" description="Disordered" evidence="1">
    <location>
        <begin position="46"/>
        <end position="83"/>
    </location>
</feature>
<dbReference type="AlphaFoldDB" id="A0A3L8R9X5"/>
<keyword evidence="4" id="KW-1185">Reference proteome</keyword>
<gene>
    <name evidence="2" type="ORF">DV515_00016929</name>
    <name evidence="3" type="ORF">DV515_00016930</name>
</gene>
<dbReference type="OrthoDB" id="2130750at2759"/>
<comment type="caution">
    <text evidence="3">The sequence shown here is derived from an EMBL/GenBank/DDBJ whole genome shotgun (WGS) entry which is preliminary data.</text>
</comment>
<accession>A0A3L8R9X5</accession>
<dbReference type="Proteomes" id="UP000276834">
    <property type="component" value="Unassembled WGS sequence"/>
</dbReference>
<protein>
    <submittedName>
        <fullName evidence="3">Uncharacterized protein</fullName>
    </submittedName>
</protein>
<proteinExistence type="predicted"/>
<organism evidence="3 4">
    <name type="scientific">Chloebia gouldiae</name>
    <name type="common">Gouldian finch</name>
    <name type="synonym">Erythrura gouldiae</name>
    <dbReference type="NCBI Taxonomy" id="44316"/>
    <lineage>
        <taxon>Eukaryota</taxon>
        <taxon>Metazoa</taxon>
        <taxon>Chordata</taxon>
        <taxon>Craniata</taxon>
        <taxon>Vertebrata</taxon>
        <taxon>Euteleostomi</taxon>
        <taxon>Archelosauria</taxon>
        <taxon>Archosauria</taxon>
        <taxon>Dinosauria</taxon>
        <taxon>Saurischia</taxon>
        <taxon>Theropoda</taxon>
        <taxon>Coelurosauria</taxon>
        <taxon>Aves</taxon>
        <taxon>Neognathae</taxon>
        <taxon>Neoaves</taxon>
        <taxon>Telluraves</taxon>
        <taxon>Australaves</taxon>
        <taxon>Passeriformes</taxon>
        <taxon>Passeroidea</taxon>
        <taxon>Passeridae</taxon>
        <taxon>Chloebia</taxon>
    </lineage>
</organism>
<reference evidence="3" key="2">
    <citation type="submission" date="2018-08" db="EMBL/GenBank/DDBJ databases">
        <authorList>
            <person name="Sabatino S.J."/>
        </authorList>
    </citation>
    <scope>NUCLEOTIDE SEQUENCE</scope>
    <source>
        <strain evidence="3">Red01</strain>
        <tissue evidence="3">Muscle</tissue>
    </source>
</reference>
<reference evidence="3 4" key="1">
    <citation type="journal article" date="2018" name="Proc. R. Soc. B">
        <title>A non-coding region near Follistatin controls head colour polymorphism in the Gouldian finch.</title>
        <authorList>
            <person name="Toomey M.B."/>
            <person name="Marques C.I."/>
            <person name="Andrade P."/>
            <person name="Araujo P.M."/>
            <person name="Sabatino S."/>
            <person name="Gazda M.A."/>
            <person name="Afonso S."/>
            <person name="Lopes R.J."/>
            <person name="Corbo J.C."/>
            <person name="Carneiro M."/>
        </authorList>
    </citation>
    <scope>NUCLEOTIDE SEQUENCE [LARGE SCALE GENOMIC DNA]</scope>
    <source>
        <strain evidence="3">Red01</strain>
        <tissue evidence="3">Muscle</tissue>
    </source>
</reference>
<evidence type="ECO:0000313" key="4">
    <source>
        <dbReference type="Proteomes" id="UP000276834"/>
    </source>
</evidence>
<sequence length="136" mass="15341">MDHQEEENLRAQVRDLEEKLETLKIKRNEDKAKLKELEKYKIQLEQVLPSSPPLSPGVPGASLSPSPVPAAPRTPSRQPRSVSFSLPYFSTGFTRLLQYSLSPHLQMFLLPGSLGVEQGRGEWDTLELWAVPSHPR</sequence>
<dbReference type="EMBL" id="QUSF01000598">
    <property type="protein sequence ID" value="RLV76484.1"/>
    <property type="molecule type" value="Genomic_DNA"/>
</dbReference>
<dbReference type="EMBL" id="QUSF01000599">
    <property type="protein sequence ID" value="RLV76482.1"/>
    <property type="molecule type" value="Genomic_DNA"/>
</dbReference>
<evidence type="ECO:0000256" key="1">
    <source>
        <dbReference type="SAM" id="MobiDB-lite"/>
    </source>
</evidence>